<dbReference type="PROSITE" id="PS50089">
    <property type="entry name" value="ZF_RING_2"/>
    <property type="match status" value="1"/>
</dbReference>
<feature type="non-terminal residue" evidence="11">
    <location>
        <position position="362"/>
    </location>
</feature>
<evidence type="ECO:0000256" key="8">
    <source>
        <dbReference type="PROSITE-ProRule" id="PRU00175"/>
    </source>
</evidence>
<keyword evidence="4 8" id="KW-0863">Zinc-finger</keyword>
<name>A0A9P5VI04_9FUNG</name>
<comment type="caution">
    <text evidence="11">The sequence shown here is derived from an EMBL/GenBank/DDBJ whole genome shotgun (WGS) entry which is preliminary data.</text>
</comment>
<feature type="domain" description="RING-type" evidence="10">
    <location>
        <begin position="158"/>
        <end position="200"/>
    </location>
</feature>
<comment type="subcellular location">
    <subcellularLocation>
        <location evidence="1">Membrane</location>
        <topology evidence="1">Single-pass membrane protein</topology>
    </subcellularLocation>
</comment>
<evidence type="ECO:0000256" key="7">
    <source>
        <dbReference type="ARBA" id="ARBA00023136"/>
    </source>
</evidence>
<keyword evidence="12" id="KW-1185">Reference proteome</keyword>
<dbReference type="PANTHER" id="PTHR47168:SF1">
    <property type="entry name" value="OS02G0798600 PROTEIN"/>
    <property type="match status" value="1"/>
</dbReference>
<organism evidence="11 12">
    <name type="scientific">Podila minutissima</name>
    <dbReference type="NCBI Taxonomy" id="64525"/>
    <lineage>
        <taxon>Eukaryota</taxon>
        <taxon>Fungi</taxon>
        <taxon>Fungi incertae sedis</taxon>
        <taxon>Mucoromycota</taxon>
        <taxon>Mortierellomycotina</taxon>
        <taxon>Mortierellomycetes</taxon>
        <taxon>Mortierellales</taxon>
        <taxon>Mortierellaceae</taxon>
        <taxon>Podila</taxon>
    </lineage>
</organism>
<dbReference type="EMBL" id="JAAAUY010000880">
    <property type="protein sequence ID" value="KAF9325732.1"/>
    <property type="molecule type" value="Genomic_DNA"/>
</dbReference>
<dbReference type="InterPro" id="IPR051653">
    <property type="entry name" value="E3_ligase_sorting_rcpt"/>
</dbReference>
<evidence type="ECO:0000313" key="11">
    <source>
        <dbReference type="EMBL" id="KAF9325732.1"/>
    </source>
</evidence>
<evidence type="ECO:0000256" key="5">
    <source>
        <dbReference type="ARBA" id="ARBA00022833"/>
    </source>
</evidence>
<dbReference type="InterPro" id="IPR013083">
    <property type="entry name" value="Znf_RING/FYVE/PHD"/>
</dbReference>
<dbReference type="SUPFAM" id="SSF57850">
    <property type="entry name" value="RING/U-box"/>
    <property type="match status" value="1"/>
</dbReference>
<gene>
    <name evidence="11" type="primary">RNF13</name>
    <name evidence="11" type="ORF">BG006_010807</name>
</gene>
<keyword evidence="2" id="KW-0812">Transmembrane</keyword>
<keyword evidence="6" id="KW-1133">Transmembrane helix</keyword>
<keyword evidence="7" id="KW-0472">Membrane</keyword>
<evidence type="ECO:0000256" key="9">
    <source>
        <dbReference type="SAM" id="MobiDB-lite"/>
    </source>
</evidence>
<feature type="region of interest" description="Disordered" evidence="9">
    <location>
        <begin position="272"/>
        <end position="300"/>
    </location>
</feature>
<dbReference type="AlphaFoldDB" id="A0A9P5VI04"/>
<evidence type="ECO:0000256" key="3">
    <source>
        <dbReference type="ARBA" id="ARBA00022723"/>
    </source>
</evidence>
<evidence type="ECO:0000256" key="2">
    <source>
        <dbReference type="ARBA" id="ARBA00022692"/>
    </source>
</evidence>
<dbReference type="Pfam" id="PF13639">
    <property type="entry name" value="zf-RING_2"/>
    <property type="match status" value="1"/>
</dbReference>
<keyword evidence="3" id="KW-0479">Metal-binding</keyword>
<feature type="region of interest" description="Disordered" evidence="9">
    <location>
        <begin position="343"/>
        <end position="362"/>
    </location>
</feature>
<dbReference type="PANTHER" id="PTHR47168">
    <property type="entry name" value="RING ZINC FINGER DOMAIN SUPERFAMILY PROTEIN-RELATED"/>
    <property type="match status" value="1"/>
</dbReference>
<dbReference type="GO" id="GO:0016020">
    <property type="term" value="C:membrane"/>
    <property type="evidence" value="ECO:0007669"/>
    <property type="project" value="UniProtKB-SubCell"/>
</dbReference>
<reference evidence="11" key="1">
    <citation type="journal article" date="2020" name="Fungal Divers.">
        <title>Resolving the Mortierellaceae phylogeny through synthesis of multi-gene phylogenetics and phylogenomics.</title>
        <authorList>
            <person name="Vandepol N."/>
            <person name="Liber J."/>
            <person name="Desiro A."/>
            <person name="Na H."/>
            <person name="Kennedy M."/>
            <person name="Barry K."/>
            <person name="Grigoriev I.V."/>
            <person name="Miller A.N."/>
            <person name="O'Donnell K."/>
            <person name="Stajich J.E."/>
            <person name="Bonito G."/>
        </authorList>
    </citation>
    <scope>NUCLEOTIDE SEQUENCE</scope>
    <source>
        <strain evidence="11">NVP1</strain>
    </source>
</reference>
<evidence type="ECO:0000313" key="12">
    <source>
        <dbReference type="Proteomes" id="UP000696485"/>
    </source>
</evidence>
<evidence type="ECO:0000256" key="1">
    <source>
        <dbReference type="ARBA" id="ARBA00004167"/>
    </source>
</evidence>
<dbReference type="Proteomes" id="UP000696485">
    <property type="component" value="Unassembled WGS sequence"/>
</dbReference>
<keyword evidence="5" id="KW-0862">Zinc</keyword>
<proteinExistence type="predicted"/>
<evidence type="ECO:0000256" key="4">
    <source>
        <dbReference type="ARBA" id="ARBA00022771"/>
    </source>
</evidence>
<dbReference type="FunFam" id="3.30.40.10:FF:000388">
    <property type="entry name" value="Putative RING zinc finger domain superfamily protein"/>
    <property type="match status" value="1"/>
</dbReference>
<accession>A0A9P5VI04</accession>
<sequence>VLHCRLYALRQRVRMDALARGADVLPNGTIRMRKVTIDKTILDSLPVRIYGQGPTDTPTTLQNKTGSTPAVAEAAGVTQPTGTTVATGTNTTVHRVPSRTNSIHGSISNKSMRSIKSIAAATALNASPPSSTEGEGMTSIPVVAAQPAHLNEVTNDTCAVCLDEFEEGEELRLLPCRHEYHCECIDPWLTRKSSTCPLCKFDCLPQTTEEAQGRGDDANIVVPNDRFIEFVMGPEWVADSTMRGHNGRNTVDQVGYFFAYIWARVRCRDPPPRPAPTVQFSRSSSLQGAQRQQTPVQLDEQGQVPLQLITPRGVSSVPLTIPRAPTPPPAAITETSVVIEILAEEQDGNKTTNASSPEQGSA</sequence>
<dbReference type="Gene3D" id="3.30.40.10">
    <property type="entry name" value="Zinc/RING finger domain, C3HC4 (zinc finger)"/>
    <property type="match status" value="1"/>
</dbReference>
<feature type="compositionally biased region" description="Polar residues" evidence="9">
    <location>
        <begin position="278"/>
        <end position="296"/>
    </location>
</feature>
<feature type="compositionally biased region" description="Polar residues" evidence="9">
    <location>
        <begin position="349"/>
        <end position="362"/>
    </location>
</feature>
<dbReference type="GO" id="GO:0008270">
    <property type="term" value="F:zinc ion binding"/>
    <property type="evidence" value="ECO:0007669"/>
    <property type="project" value="UniProtKB-KW"/>
</dbReference>
<protein>
    <submittedName>
        <fullName evidence="11">E3 ubiquitin-protein ligase rnf13</fullName>
    </submittedName>
</protein>
<dbReference type="InterPro" id="IPR001841">
    <property type="entry name" value="Znf_RING"/>
</dbReference>
<dbReference type="SMART" id="SM00184">
    <property type="entry name" value="RING"/>
    <property type="match status" value="1"/>
</dbReference>
<evidence type="ECO:0000259" key="10">
    <source>
        <dbReference type="PROSITE" id="PS50089"/>
    </source>
</evidence>
<dbReference type="CDD" id="cd16454">
    <property type="entry name" value="RING-H2_PA-TM-RING"/>
    <property type="match status" value="1"/>
</dbReference>
<evidence type="ECO:0000256" key="6">
    <source>
        <dbReference type="ARBA" id="ARBA00022989"/>
    </source>
</evidence>